<dbReference type="PROSITE" id="PS50929">
    <property type="entry name" value="ABC_TM1F"/>
    <property type="match status" value="1"/>
</dbReference>
<evidence type="ECO:0000256" key="3">
    <source>
        <dbReference type="ARBA" id="ARBA00022475"/>
    </source>
</evidence>
<dbReference type="SMART" id="SM00382">
    <property type="entry name" value="AAA"/>
    <property type="match status" value="1"/>
</dbReference>
<dbReference type="GO" id="GO:0015421">
    <property type="term" value="F:ABC-type oligopeptide transporter activity"/>
    <property type="evidence" value="ECO:0007669"/>
    <property type="project" value="TreeGrafter"/>
</dbReference>
<accession>A0A6M0H2Y9</accession>
<keyword evidence="4 9" id="KW-0812">Transmembrane</keyword>
<evidence type="ECO:0000259" key="10">
    <source>
        <dbReference type="PROSITE" id="PS50893"/>
    </source>
</evidence>
<dbReference type="Proteomes" id="UP000481872">
    <property type="component" value="Unassembled WGS sequence"/>
</dbReference>
<proteinExistence type="predicted"/>
<evidence type="ECO:0000256" key="7">
    <source>
        <dbReference type="ARBA" id="ARBA00022989"/>
    </source>
</evidence>
<dbReference type="InterPro" id="IPR017871">
    <property type="entry name" value="ABC_transporter-like_CS"/>
</dbReference>
<evidence type="ECO:0000256" key="9">
    <source>
        <dbReference type="SAM" id="Phobius"/>
    </source>
</evidence>
<comment type="subcellular location">
    <subcellularLocation>
        <location evidence="1">Cell membrane</location>
        <topology evidence="1">Multi-pass membrane protein</topology>
    </subcellularLocation>
</comment>
<feature type="transmembrane region" description="Helical" evidence="9">
    <location>
        <begin position="12"/>
        <end position="35"/>
    </location>
</feature>
<dbReference type="GO" id="GO:0005886">
    <property type="term" value="C:plasma membrane"/>
    <property type="evidence" value="ECO:0007669"/>
    <property type="project" value="UniProtKB-SubCell"/>
</dbReference>
<dbReference type="AlphaFoldDB" id="A0A6M0H2Y9"/>
<dbReference type="Gene3D" id="3.40.50.300">
    <property type="entry name" value="P-loop containing nucleotide triphosphate hydrolases"/>
    <property type="match status" value="1"/>
</dbReference>
<dbReference type="InterPro" id="IPR036640">
    <property type="entry name" value="ABC1_TM_sf"/>
</dbReference>
<keyword evidence="3" id="KW-1003">Cell membrane</keyword>
<feature type="transmembrane region" description="Helical" evidence="9">
    <location>
        <begin position="155"/>
        <end position="173"/>
    </location>
</feature>
<dbReference type="Pfam" id="PF00664">
    <property type="entry name" value="ABC_membrane"/>
    <property type="match status" value="1"/>
</dbReference>
<evidence type="ECO:0000256" key="6">
    <source>
        <dbReference type="ARBA" id="ARBA00022840"/>
    </source>
</evidence>
<dbReference type="EMBL" id="JAAGPU010000016">
    <property type="protein sequence ID" value="NEU05106.1"/>
    <property type="molecule type" value="Genomic_DNA"/>
</dbReference>
<dbReference type="FunFam" id="3.40.50.300:FF:000221">
    <property type="entry name" value="Multidrug ABC transporter ATP-binding protein"/>
    <property type="match status" value="1"/>
</dbReference>
<evidence type="ECO:0000256" key="5">
    <source>
        <dbReference type="ARBA" id="ARBA00022741"/>
    </source>
</evidence>
<feature type="domain" description="ABC transporter" evidence="10">
    <location>
        <begin position="332"/>
        <end position="564"/>
    </location>
</feature>
<dbReference type="GO" id="GO:0005524">
    <property type="term" value="F:ATP binding"/>
    <property type="evidence" value="ECO:0007669"/>
    <property type="project" value="UniProtKB-KW"/>
</dbReference>
<reference evidence="12 13" key="1">
    <citation type="submission" date="2020-02" db="EMBL/GenBank/DDBJ databases">
        <title>Genome assembly of a novel Clostridium senegalense strain.</title>
        <authorList>
            <person name="Gupta T.B."/>
            <person name="Jauregui R."/>
            <person name="Maclean P."/>
            <person name="Nawarathana A."/>
            <person name="Brightwell G."/>
        </authorList>
    </citation>
    <scope>NUCLEOTIDE SEQUENCE [LARGE SCALE GENOMIC DNA]</scope>
    <source>
        <strain evidence="12 13">AGRFS4</strain>
    </source>
</reference>
<dbReference type="CDD" id="cd18542">
    <property type="entry name" value="ABC_6TM_YknU_like"/>
    <property type="match status" value="1"/>
</dbReference>
<organism evidence="12 13">
    <name type="scientific">Clostridium senegalense</name>
    <dbReference type="NCBI Taxonomy" id="1465809"/>
    <lineage>
        <taxon>Bacteria</taxon>
        <taxon>Bacillati</taxon>
        <taxon>Bacillota</taxon>
        <taxon>Clostridia</taxon>
        <taxon>Eubacteriales</taxon>
        <taxon>Clostridiaceae</taxon>
        <taxon>Clostridium</taxon>
    </lineage>
</organism>
<name>A0A6M0H2Y9_9CLOT</name>
<evidence type="ECO:0000256" key="8">
    <source>
        <dbReference type="ARBA" id="ARBA00023136"/>
    </source>
</evidence>
<keyword evidence="7 9" id="KW-1133">Transmembrane helix</keyword>
<dbReference type="InterPro" id="IPR027417">
    <property type="entry name" value="P-loop_NTPase"/>
</dbReference>
<keyword evidence="6 12" id="KW-0067">ATP-binding</keyword>
<gene>
    <name evidence="12" type="ORF">G3M99_09615</name>
</gene>
<evidence type="ECO:0000256" key="4">
    <source>
        <dbReference type="ARBA" id="ARBA00022692"/>
    </source>
</evidence>
<dbReference type="InterPro" id="IPR003439">
    <property type="entry name" value="ABC_transporter-like_ATP-bd"/>
</dbReference>
<dbReference type="PANTHER" id="PTHR43394">
    <property type="entry name" value="ATP-DEPENDENT PERMEASE MDL1, MITOCHONDRIAL"/>
    <property type="match status" value="1"/>
</dbReference>
<feature type="transmembrane region" description="Helical" evidence="9">
    <location>
        <begin position="133"/>
        <end position="149"/>
    </location>
</feature>
<dbReference type="PANTHER" id="PTHR43394:SF1">
    <property type="entry name" value="ATP-BINDING CASSETTE SUB-FAMILY B MEMBER 10, MITOCHONDRIAL"/>
    <property type="match status" value="1"/>
</dbReference>
<feature type="domain" description="ABC transmembrane type-1" evidence="11">
    <location>
        <begin position="19"/>
        <end position="298"/>
    </location>
</feature>
<evidence type="ECO:0000256" key="2">
    <source>
        <dbReference type="ARBA" id="ARBA00022448"/>
    </source>
</evidence>
<dbReference type="SUPFAM" id="SSF52540">
    <property type="entry name" value="P-loop containing nucleoside triphosphate hydrolases"/>
    <property type="match status" value="1"/>
</dbReference>
<dbReference type="Gene3D" id="1.20.1560.10">
    <property type="entry name" value="ABC transporter type 1, transmembrane domain"/>
    <property type="match status" value="1"/>
</dbReference>
<sequence length="576" mass="65553">MKLFKNYILKHMKALVIPIATMIIALTIDSTFPYLQKIFVDDIMLNNKWEYIGKFFFIFICLTLARSIIGYIKEYLFDKFALNVAKEMREDLFDKIQCFEFSFFDNTNTGELMSRIAEDVDTVWETLGFGMRLLIEGIILFMISTVIMFKLNSFLTGISLLVLLPVGFLGVIFDKKFCDIYSKISDQTAQINSMAQQDISGIRLVKAFAREKHEISKFLNVNKQYYNLNIAQATLLSKFIPTVDFLTNLAPITIIIFGGLLTINGSISFGTILAFSSYILNISFCVRNFGWLVNLLSQNKASLDKIFKILERQPEIKSSENAYKPENVLGNIEFEKVNFKYKDEEILKNINLNIPKGSTVAIMGATGCGKSSLISLIGRYYDVFDGEIKVDGVNVKEWDLEKLRESMSVVFQDTFLFSDTIKNNIDFGGNHSEEDVVKSSKDSCAYEFISELSEGYNTEVGERGVGLSGGQKQRLAIARGIIRKSSILILDDATSALDMETERNVLKNLSKMENRPTTFIIAHRISGVKDADIIMFMKDGEIVEIGNHESLLKKQGYYYNIYRHQFKDFELIQEVS</sequence>
<dbReference type="PROSITE" id="PS00211">
    <property type="entry name" value="ABC_TRANSPORTER_1"/>
    <property type="match status" value="1"/>
</dbReference>
<evidence type="ECO:0000259" key="11">
    <source>
        <dbReference type="PROSITE" id="PS50929"/>
    </source>
</evidence>
<dbReference type="InterPro" id="IPR011527">
    <property type="entry name" value="ABC1_TM_dom"/>
</dbReference>
<dbReference type="InterPro" id="IPR003593">
    <property type="entry name" value="AAA+_ATPase"/>
</dbReference>
<protein>
    <submittedName>
        <fullName evidence="12">ABC transporter ATP-binding protein</fullName>
    </submittedName>
</protein>
<dbReference type="PROSITE" id="PS50893">
    <property type="entry name" value="ABC_TRANSPORTER_2"/>
    <property type="match status" value="1"/>
</dbReference>
<keyword evidence="5" id="KW-0547">Nucleotide-binding</keyword>
<keyword evidence="8 9" id="KW-0472">Membrane</keyword>
<dbReference type="Pfam" id="PF00005">
    <property type="entry name" value="ABC_tran"/>
    <property type="match status" value="1"/>
</dbReference>
<feature type="transmembrane region" description="Helical" evidence="9">
    <location>
        <begin position="245"/>
        <end position="263"/>
    </location>
</feature>
<dbReference type="RefSeq" id="WP_199870009.1">
    <property type="nucleotide sequence ID" value="NZ_JAAGPU010000016.1"/>
</dbReference>
<keyword evidence="2" id="KW-0813">Transport</keyword>
<evidence type="ECO:0000313" key="13">
    <source>
        <dbReference type="Proteomes" id="UP000481872"/>
    </source>
</evidence>
<evidence type="ECO:0000256" key="1">
    <source>
        <dbReference type="ARBA" id="ARBA00004651"/>
    </source>
</evidence>
<dbReference type="SUPFAM" id="SSF90123">
    <property type="entry name" value="ABC transporter transmembrane region"/>
    <property type="match status" value="1"/>
</dbReference>
<evidence type="ECO:0000313" key="12">
    <source>
        <dbReference type="EMBL" id="NEU05106.1"/>
    </source>
</evidence>
<dbReference type="GO" id="GO:0016887">
    <property type="term" value="F:ATP hydrolysis activity"/>
    <property type="evidence" value="ECO:0007669"/>
    <property type="project" value="InterPro"/>
</dbReference>
<dbReference type="InterPro" id="IPR039421">
    <property type="entry name" value="Type_1_exporter"/>
</dbReference>
<feature type="transmembrane region" description="Helical" evidence="9">
    <location>
        <begin position="55"/>
        <end position="72"/>
    </location>
</feature>
<keyword evidence="13" id="KW-1185">Reference proteome</keyword>
<comment type="caution">
    <text evidence="12">The sequence shown here is derived from an EMBL/GenBank/DDBJ whole genome shotgun (WGS) entry which is preliminary data.</text>
</comment>